<name>A0A2P2R0T8_RHIMU</name>
<organism evidence="1">
    <name type="scientific">Rhizophora mucronata</name>
    <name type="common">Asiatic mangrove</name>
    <dbReference type="NCBI Taxonomy" id="61149"/>
    <lineage>
        <taxon>Eukaryota</taxon>
        <taxon>Viridiplantae</taxon>
        <taxon>Streptophyta</taxon>
        <taxon>Embryophyta</taxon>
        <taxon>Tracheophyta</taxon>
        <taxon>Spermatophyta</taxon>
        <taxon>Magnoliopsida</taxon>
        <taxon>eudicotyledons</taxon>
        <taxon>Gunneridae</taxon>
        <taxon>Pentapetalae</taxon>
        <taxon>rosids</taxon>
        <taxon>fabids</taxon>
        <taxon>Malpighiales</taxon>
        <taxon>Rhizophoraceae</taxon>
        <taxon>Rhizophora</taxon>
    </lineage>
</organism>
<sequence length="65" mass="7646">MWWLPFCKDSSSLMYKVLTSCCCSSHKIKGLLAKRFILYELLEEHIMTGLTIEILEFEQQSRMKG</sequence>
<accession>A0A2P2R0T8</accession>
<dbReference type="AlphaFoldDB" id="A0A2P2R0T8"/>
<reference evidence="1" key="1">
    <citation type="submission" date="2018-02" db="EMBL/GenBank/DDBJ databases">
        <title>Rhizophora mucronata_Transcriptome.</title>
        <authorList>
            <person name="Meera S.P."/>
            <person name="Sreeshan A."/>
            <person name="Augustine A."/>
        </authorList>
    </citation>
    <scope>NUCLEOTIDE SEQUENCE</scope>
    <source>
        <tissue evidence="1">Leaf</tissue>
    </source>
</reference>
<dbReference type="EMBL" id="GGEC01092287">
    <property type="protein sequence ID" value="MBX72771.1"/>
    <property type="molecule type" value="Transcribed_RNA"/>
</dbReference>
<evidence type="ECO:0000313" key="1">
    <source>
        <dbReference type="EMBL" id="MBX72771.1"/>
    </source>
</evidence>
<proteinExistence type="predicted"/>
<protein>
    <submittedName>
        <fullName evidence="1">Uncharacterized protein</fullName>
    </submittedName>
</protein>